<proteinExistence type="predicted"/>
<dbReference type="RefSeq" id="WP_090006169.1">
    <property type="nucleotide sequence ID" value="NZ_FNET01000005.1"/>
</dbReference>
<dbReference type="AlphaFoldDB" id="A0A1G9ATZ0"/>
<accession>A0A1G9ATZ0</accession>
<evidence type="ECO:0000313" key="2">
    <source>
        <dbReference type="EMBL" id="SDK30796.1"/>
    </source>
</evidence>
<dbReference type="Proteomes" id="UP000199682">
    <property type="component" value="Unassembled WGS sequence"/>
</dbReference>
<sequence length="155" mass="17917">MIKPRKQLVDTKTIAAEYGVAEPTVRSWASRYRWAQYGEPRKRLWDLAEVEATRAQLQAAKTEQADVLAEALERVHGLMCHDARDWGHDRRDAWLYGVFVGWECEEQHEHDWVCGGPNAMHEVAARHGWTPDQVEQLRRYRAAIATRRDGPSVAR</sequence>
<feature type="domain" description="Terminase ATPase subunit N-terminal" evidence="1">
    <location>
        <begin position="12"/>
        <end position="37"/>
    </location>
</feature>
<reference evidence="3" key="1">
    <citation type="submission" date="2016-10" db="EMBL/GenBank/DDBJ databases">
        <authorList>
            <person name="Varghese N."/>
            <person name="Submissions S."/>
        </authorList>
    </citation>
    <scope>NUCLEOTIDE SEQUENCE [LARGE SCALE GENOMIC DNA]</scope>
    <source>
        <strain evidence="3">DSM 44796</strain>
    </source>
</reference>
<protein>
    <submittedName>
        <fullName evidence="2">Putative ATPase subunit of terminase (GpP-like)</fullName>
    </submittedName>
</protein>
<dbReference type="Pfam" id="PF06056">
    <property type="entry name" value="Terminase_5"/>
    <property type="match status" value="1"/>
</dbReference>
<organism evidence="2 3">
    <name type="scientific">Lentzea albidocapillata subsp. violacea</name>
    <dbReference type="NCBI Taxonomy" id="128104"/>
    <lineage>
        <taxon>Bacteria</taxon>
        <taxon>Bacillati</taxon>
        <taxon>Actinomycetota</taxon>
        <taxon>Actinomycetes</taxon>
        <taxon>Pseudonocardiales</taxon>
        <taxon>Pseudonocardiaceae</taxon>
        <taxon>Lentzea</taxon>
    </lineage>
</organism>
<dbReference type="InterPro" id="IPR010332">
    <property type="entry name" value="ATPase_terminase-su_N"/>
</dbReference>
<evidence type="ECO:0000313" key="3">
    <source>
        <dbReference type="Proteomes" id="UP000199682"/>
    </source>
</evidence>
<evidence type="ECO:0000259" key="1">
    <source>
        <dbReference type="Pfam" id="PF06056"/>
    </source>
</evidence>
<name>A0A1G9ATZ0_9PSEU</name>
<gene>
    <name evidence="2" type="ORF">SAMN04488074_105120</name>
</gene>
<dbReference type="EMBL" id="FNET01000005">
    <property type="protein sequence ID" value="SDK30796.1"/>
    <property type="molecule type" value="Genomic_DNA"/>
</dbReference>